<name>A0A5C6AFF8_9BACT</name>
<keyword evidence="4" id="KW-0804">Transcription</keyword>
<dbReference type="GO" id="GO:0003677">
    <property type="term" value="F:DNA binding"/>
    <property type="evidence" value="ECO:0007669"/>
    <property type="project" value="UniProtKB-KW"/>
</dbReference>
<dbReference type="InterPro" id="IPR036388">
    <property type="entry name" value="WH-like_DNA-bd_sf"/>
</dbReference>
<keyword evidence="3" id="KW-0238">DNA-binding</keyword>
<keyword evidence="2" id="KW-0805">Transcription regulation</keyword>
<gene>
    <name evidence="6" type="ORF">Pla100_18690</name>
</gene>
<dbReference type="GO" id="GO:0045892">
    <property type="term" value="P:negative regulation of DNA-templated transcription"/>
    <property type="evidence" value="ECO:0007669"/>
    <property type="project" value="InterPro"/>
</dbReference>
<proteinExistence type="inferred from homology"/>
<keyword evidence="7" id="KW-1185">Reference proteome</keyword>
<evidence type="ECO:0000313" key="6">
    <source>
        <dbReference type="EMBL" id="TWT98704.1"/>
    </source>
</evidence>
<evidence type="ECO:0000256" key="3">
    <source>
        <dbReference type="ARBA" id="ARBA00023125"/>
    </source>
</evidence>
<evidence type="ECO:0000313" key="7">
    <source>
        <dbReference type="Proteomes" id="UP000316213"/>
    </source>
</evidence>
<evidence type="ECO:0000256" key="4">
    <source>
        <dbReference type="ARBA" id="ARBA00023163"/>
    </source>
</evidence>
<feature type="compositionally biased region" description="Basic and acidic residues" evidence="5">
    <location>
        <begin position="177"/>
        <end position="195"/>
    </location>
</feature>
<sequence length="208" mass="23240">MPSEQGVNRTKTILLTEYDVCRKLIYDKRSKRVITAMAWSNAPSGRRSIFQKSMNKPRRTNRFTAAEMELFRLLWDHDTVTLAEAHQAMLASGATIGYTTVQTRLERLVDKGVVGKSATRPASYHALVGPSDVSGPLLDLLKERVSGIVPLVAHLLQNSVLTEQELREMRQLIADAEQRCGKTKSSSDTDKPEAIHKRRQTTPPKGSI</sequence>
<feature type="region of interest" description="Disordered" evidence="5">
    <location>
        <begin position="177"/>
        <end position="208"/>
    </location>
</feature>
<organism evidence="6 7">
    <name type="scientific">Neorhodopirellula pilleata</name>
    <dbReference type="NCBI Taxonomy" id="2714738"/>
    <lineage>
        <taxon>Bacteria</taxon>
        <taxon>Pseudomonadati</taxon>
        <taxon>Planctomycetota</taxon>
        <taxon>Planctomycetia</taxon>
        <taxon>Pirellulales</taxon>
        <taxon>Pirellulaceae</taxon>
        <taxon>Neorhodopirellula</taxon>
    </lineage>
</organism>
<dbReference type="EMBL" id="SJPM01000003">
    <property type="protein sequence ID" value="TWT98704.1"/>
    <property type="molecule type" value="Genomic_DNA"/>
</dbReference>
<comment type="similarity">
    <text evidence="1">Belongs to the BlaI transcriptional regulatory family.</text>
</comment>
<dbReference type="Gene3D" id="1.10.10.10">
    <property type="entry name" value="Winged helix-like DNA-binding domain superfamily/Winged helix DNA-binding domain"/>
    <property type="match status" value="1"/>
</dbReference>
<comment type="caution">
    <text evidence="6">The sequence shown here is derived from an EMBL/GenBank/DDBJ whole genome shotgun (WGS) entry which is preliminary data.</text>
</comment>
<dbReference type="Pfam" id="PF03965">
    <property type="entry name" value="Penicillinase_R"/>
    <property type="match status" value="1"/>
</dbReference>
<accession>A0A5C6AFF8</accession>
<protein>
    <submittedName>
        <fullName evidence="6">Penicillinase repressor</fullName>
    </submittedName>
</protein>
<evidence type="ECO:0000256" key="1">
    <source>
        <dbReference type="ARBA" id="ARBA00011046"/>
    </source>
</evidence>
<evidence type="ECO:0000256" key="2">
    <source>
        <dbReference type="ARBA" id="ARBA00023015"/>
    </source>
</evidence>
<dbReference type="Proteomes" id="UP000316213">
    <property type="component" value="Unassembled WGS sequence"/>
</dbReference>
<dbReference type="InterPro" id="IPR036390">
    <property type="entry name" value="WH_DNA-bd_sf"/>
</dbReference>
<reference evidence="6 7" key="1">
    <citation type="submission" date="2019-02" db="EMBL/GenBank/DDBJ databases">
        <title>Deep-cultivation of Planctomycetes and their phenomic and genomic characterization uncovers novel biology.</title>
        <authorList>
            <person name="Wiegand S."/>
            <person name="Jogler M."/>
            <person name="Boedeker C."/>
            <person name="Pinto D."/>
            <person name="Vollmers J."/>
            <person name="Rivas-Marin E."/>
            <person name="Kohn T."/>
            <person name="Peeters S.H."/>
            <person name="Heuer A."/>
            <person name="Rast P."/>
            <person name="Oberbeckmann S."/>
            <person name="Bunk B."/>
            <person name="Jeske O."/>
            <person name="Meyerdierks A."/>
            <person name="Storesund J.E."/>
            <person name="Kallscheuer N."/>
            <person name="Luecker S."/>
            <person name="Lage O.M."/>
            <person name="Pohl T."/>
            <person name="Merkel B.J."/>
            <person name="Hornburger P."/>
            <person name="Mueller R.-W."/>
            <person name="Bruemmer F."/>
            <person name="Labrenz M."/>
            <person name="Spormann A.M."/>
            <person name="Op Den Camp H."/>
            <person name="Overmann J."/>
            <person name="Amann R."/>
            <person name="Jetten M.S.M."/>
            <person name="Mascher T."/>
            <person name="Medema M.H."/>
            <person name="Devos D.P."/>
            <person name="Kaster A.-K."/>
            <person name="Ovreas L."/>
            <person name="Rohde M."/>
            <person name="Galperin M.Y."/>
            <person name="Jogler C."/>
        </authorList>
    </citation>
    <scope>NUCLEOTIDE SEQUENCE [LARGE SCALE GENOMIC DNA]</scope>
    <source>
        <strain evidence="6 7">Pla100</strain>
    </source>
</reference>
<dbReference type="SUPFAM" id="SSF46785">
    <property type="entry name" value="Winged helix' DNA-binding domain"/>
    <property type="match status" value="1"/>
</dbReference>
<dbReference type="AlphaFoldDB" id="A0A5C6AFF8"/>
<evidence type="ECO:0000256" key="5">
    <source>
        <dbReference type="SAM" id="MobiDB-lite"/>
    </source>
</evidence>
<dbReference type="InterPro" id="IPR005650">
    <property type="entry name" value="BlaI_family"/>
</dbReference>